<accession>A0A077R983</accession>
<dbReference type="InterPro" id="IPR050471">
    <property type="entry name" value="AB_hydrolase"/>
</dbReference>
<dbReference type="PROSITE" id="PS51257">
    <property type="entry name" value="PROKAR_LIPOPROTEIN"/>
    <property type="match status" value="1"/>
</dbReference>
<name>A0A077R983_9BASI</name>
<protein>
    <recommendedName>
        <fullName evidence="1">AB hydrolase-1 domain-containing protein</fullName>
    </recommendedName>
</protein>
<dbReference type="Gene3D" id="3.40.50.1820">
    <property type="entry name" value="alpha/beta hydrolase"/>
    <property type="match status" value="1"/>
</dbReference>
<dbReference type="InterPro" id="IPR029058">
    <property type="entry name" value="AB_hydrolase_fold"/>
</dbReference>
<dbReference type="InterPro" id="IPR000073">
    <property type="entry name" value="AB_hydrolase_1"/>
</dbReference>
<evidence type="ECO:0000313" key="2">
    <source>
        <dbReference type="EMBL" id="CDI55801.1"/>
    </source>
</evidence>
<dbReference type="EMBL" id="HG529665">
    <property type="protein sequence ID" value="CDI55801.1"/>
    <property type="molecule type" value="Genomic_DNA"/>
</dbReference>
<dbReference type="Pfam" id="PF00561">
    <property type="entry name" value="Abhydrolase_1"/>
    <property type="match status" value="1"/>
</dbReference>
<sequence>MGGSKTQYFKLPDGSGCEMAYKVSIPSSATAQSCTPLFLINGLSAIMVDWSPLFEALGETRPVIISDHRGIGESKVSEEWDQELSLESMGLDVINLAAHLGYKTIDLLGFSMGGHIAQALISSPELTKKVEEENDDEASLVINGRVKVRKVILTATMTKLPRGDVNLNKLNAEAEKIKDKKERNDFITYNMMKVQYHDAVLGPKGELQGKFEKRLESVRNTNRPAWIIGLQFLAIQSADLRKQLHNVPQSLPIMVIHGDKDRMVLHEESDKIMEGIAHAKRLKDTPSGEFGHFWYEYFQLDYWVKSISNFLDLGKVGGHHESKL</sequence>
<dbReference type="SUPFAM" id="SSF53474">
    <property type="entry name" value="alpha/beta-Hydrolases"/>
    <property type="match status" value="1"/>
</dbReference>
<dbReference type="PANTHER" id="PTHR43433">
    <property type="entry name" value="HYDROLASE, ALPHA/BETA FOLD FAMILY PROTEIN"/>
    <property type="match status" value="1"/>
</dbReference>
<feature type="domain" description="AB hydrolase-1" evidence="1">
    <location>
        <begin position="36"/>
        <end position="294"/>
    </location>
</feature>
<dbReference type="AlphaFoldDB" id="A0A077R983"/>
<dbReference type="PANTHER" id="PTHR43433:SF5">
    <property type="entry name" value="AB HYDROLASE-1 DOMAIN-CONTAINING PROTEIN"/>
    <property type="match status" value="1"/>
</dbReference>
<proteinExistence type="predicted"/>
<evidence type="ECO:0000259" key="1">
    <source>
        <dbReference type="Pfam" id="PF00561"/>
    </source>
</evidence>
<reference evidence="2" key="1">
    <citation type="journal article" date="2014" name="Genome Biol. Evol.">
        <title>Gene Loss Rather Than Gene Gain Is Associated with a Host Jump from Monocots to Dicots in the Smut Fungus Melanopsichium pennsylvanicum.</title>
        <authorList>
            <person name="Sharma R."/>
            <person name="Mishra B."/>
            <person name="Runge F."/>
            <person name="Thines M."/>
        </authorList>
    </citation>
    <scope>NUCLEOTIDE SEQUENCE</scope>
    <source>
        <strain evidence="2">4</strain>
    </source>
</reference>
<organism evidence="2">
    <name type="scientific">Melanopsichium pennsylvanicum 4</name>
    <dbReference type="NCBI Taxonomy" id="1398559"/>
    <lineage>
        <taxon>Eukaryota</taxon>
        <taxon>Fungi</taxon>
        <taxon>Dikarya</taxon>
        <taxon>Basidiomycota</taxon>
        <taxon>Ustilaginomycotina</taxon>
        <taxon>Ustilaginomycetes</taxon>
        <taxon>Ustilaginales</taxon>
        <taxon>Ustilaginaceae</taxon>
        <taxon>Melanopsichium</taxon>
    </lineage>
</organism>